<dbReference type="AlphaFoldDB" id="A0A7W7YCD3"/>
<gene>
    <name evidence="5" type="ORF">HNQ65_003195</name>
</gene>
<dbReference type="InterPro" id="IPR003439">
    <property type="entry name" value="ABC_transporter-like_ATP-bd"/>
</dbReference>
<proteinExistence type="predicted"/>
<dbReference type="Gene3D" id="3.40.50.300">
    <property type="entry name" value="P-loop containing nucleotide triphosphate hydrolases"/>
    <property type="match status" value="1"/>
</dbReference>
<dbReference type="PANTHER" id="PTHR43023">
    <property type="entry name" value="PROTEIN TRIGALACTOSYLDIACYLGLYCEROL 3, CHLOROPLASTIC"/>
    <property type="match status" value="1"/>
</dbReference>
<dbReference type="SMART" id="SM00382">
    <property type="entry name" value="AAA"/>
    <property type="match status" value="1"/>
</dbReference>
<dbReference type="RefSeq" id="WP_184340571.1">
    <property type="nucleotide sequence ID" value="NZ_JACHIG010000006.1"/>
</dbReference>
<evidence type="ECO:0000313" key="6">
    <source>
        <dbReference type="Proteomes" id="UP000590740"/>
    </source>
</evidence>
<name>A0A7W7YCD3_9BACT</name>
<keyword evidence="6" id="KW-1185">Reference proteome</keyword>
<keyword evidence="2" id="KW-0547">Nucleotide-binding</keyword>
<evidence type="ECO:0000256" key="1">
    <source>
        <dbReference type="ARBA" id="ARBA00022448"/>
    </source>
</evidence>
<keyword evidence="3 5" id="KW-0067">ATP-binding</keyword>
<organism evidence="5 6">
    <name type="scientific">Prosthecobacter vanneervenii</name>
    <dbReference type="NCBI Taxonomy" id="48466"/>
    <lineage>
        <taxon>Bacteria</taxon>
        <taxon>Pseudomonadati</taxon>
        <taxon>Verrucomicrobiota</taxon>
        <taxon>Verrucomicrobiia</taxon>
        <taxon>Verrucomicrobiales</taxon>
        <taxon>Verrucomicrobiaceae</taxon>
        <taxon>Prosthecobacter</taxon>
    </lineage>
</organism>
<evidence type="ECO:0000256" key="3">
    <source>
        <dbReference type="ARBA" id="ARBA00022840"/>
    </source>
</evidence>
<dbReference type="PANTHER" id="PTHR43023:SF6">
    <property type="entry name" value="INTERMEMBRANE PHOSPHOLIPID TRANSPORT SYSTEM ATP-BINDING PROTEIN MLAF"/>
    <property type="match status" value="1"/>
</dbReference>
<dbReference type="PROSITE" id="PS00211">
    <property type="entry name" value="ABC_TRANSPORTER_1"/>
    <property type="match status" value="1"/>
</dbReference>
<accession>A0A7W7YCD3</accession>
<keyword evidence="1" id="KW-0813">Transport</keyword>
<dbReference type="GO" id="GO:0016887">
    <property type="term" value="F:ATP hydrolysis activity"/>
    <property type="evidence" value="ECO:0007669"/>
    <property type="project" value="InterPro"/>
</dbReference>
<reference evidence="5 6" key="1">
    <citation type="submission" date="2020-08" db="EMBL/GenBank/DDBJ databases">
        <title>Genomic Encyclopedia of Type Strains, Phase IV (KMG-IV): sequencing the most valuable type-strain genomes for metagenomic binning, comparative biology and taxonomic classification.</title>
        <authorList>
            <person name="Goeker M."/>
        </authorList>
    </citation>
    <scope>NUCLEOTIDE SEQUENCE [LARGE SCALE GENOMIC DNA]</scope>
    <source>
        <strain evidence="5 6">DSM 12252</strain>
    </source>
</reference>
<evidence type="ECO:0000259" key="4">
    <source>
        <dbReference type="PROSITE" id="PS50893"/>
    </source>
</evidence>
<evidence type="ECO:0000313" key="5">
    <source>
        <dbReference type="EMBL" id="MBB5033607.1"/>
    </source>
</evidence>
<evidence type="ECO:0000256" key="2">
    <source>
        <dbReference type="ARBA" id="ARBA00022741"/>
    </source>
</evidence>
<dbReference type="PROSITE" id="PS50893">
    <property type="entry name" value="ABC_TRANSPORTER_2"/>
    <property type="match status" value="1"/>
</dbReference>
<protein>
    <submittedName>
        <fullName evidence="5">Phospholipid/cholesterol/gamma-HCH transport system ATP-binding protein</fullName>
    </submittedName>
</protein>
<dbReference type="EMBL" id="JACHIG010000006">
    <property type="protein sequence ID" value="MBB5033607.1"/>
    <property type="molecule type" value="Genomic_DNA"/>
</dbReference>
<dbReference type="InterPro" id="IPR017871">
    <property type="entry name" value="ABC_transporter-like_CS"/>
</dbReference>
<dbReference type="InterPro" id="IPR003593">
    <property type="entry name" value="AAA+_ATPase"/>
</dbReference>
<feature type="domain" description="ABC transporter" evidence="4">
    <location>
        <begin position="10"/>
        <end position="246"/>
    </location>
</feature>
<dbReference type="Proteomes" id="UP000590740">
    <property type="component" value="Unassembled WGS sequence"/>
</dbReference>
<dbReference type="Pfam" id="PF00005">
    <property type="entry name" value="ABC_tran"/>
    <property type="match status" value="1"/>
</dbReference>
<comment type="caution">
    <text evidence="5">The sequence shown here is derived from an EMBL/GenBank/DDBJ whole genome shotgun (WGS) entry which is preliminary data.</text>
</comment>
<dbReference type="SUPFAM" id="SSF52540">
    <property type="entry name" value="P-loop containing nucleoside triphosphate hydrolases"/>
    <property type="match status" value="1"/>
</dbReference>
<dbReference type="GO" id="GO:0005524">
    <property type="term" value="F:ATP binding"/>
    <property type="evidence" value="ECO:0007669"/>
    <property type="project" value="UniProtKB-KW"/>
</dbReference>
<dbReference type="InterPro" id="IPR027417">
    <property type="entry name" value="P-loop_NTPase"/>
</dbReference>
<sequence>MGADTTPLLLKIEGLQKGFGGNVVLDGASLDVPRGSLVTVLGRSGAGKSVLLKCLADVVQPDSGSIFFDGKPLATGDAAARADFRRRCSFLFQSNALFDSLTALENVELPLEQTTSVPDKEIRERSLEALRQLELEAYKDHYPSQLSGGMQKRLALARAIVTRPELVLFDEPTAGLDPLRRNAVFAMIAKYQRQFGFTALVVTHDLTEALLASDRVALLDKGRMCFEGTPDEFSASTSTVVGDFRDSAAALGRTLASIRRGEALQPEDS</sequence>